<evidence type="ECO:0000259" key="2">
    <source>
        <dbReference type="Pfam" id="PF02979"/>
    </source>
</evidence>
<feature type="domain" description="Nitrile hydratase alpha/Thiocyanate hydrolase gamma" evidence="2">
    <location>
        <begin position="5"/>
        <end position="78"/>
    </location>
</feature>
<dbReference type="AlphaFoldDB" id="A0A6C0NVC1"/>
<dbReference type="NCBIfam" id="TIGR03793">
    <property type="entry name" value="leader_NHLP"/>
    <property type="match status" value="1"/>
</dbReference>
<evidence type="ECO:0000256" key="1">
    <source>
        <dbReference type="ARBA" id="ARBA00022723"/>
    </source>
</evidence>
<dbReference type="Pfam" id="PF02979">
    <property type="entry name" value="NHase_alpha"/>
    <property type="match status" value="1"/>
</dbReference>
<accession>A0A6C0NVC1</accession>
<organism evidence="3 4">
    <name type="scientific">Paenibacillus rhizovicinus</name>
    <dbReference type="NCBI Taxonomy" id="2704463"/>
    <lineage>
        <taxon>Bacteria</taxon>
        <taxon>Bacillati</taxon>
        <taxon>Bacillota</taxon>
        <taxon>Bacilli</taxon>
        <taxon>Bacillales</taxon>
        <taxon>Paenibacillaceae</taxon>
        <taxon>Paenibacillus</taxon>
    </lineage>
</organism>
<dbReference type="Gene3D" id="3.90.330.10">
    <property type="entry name" value="Nitrile hydratase alpha /Thiocyanate hydrolase gamma"/>
    <property type="match status" value="1"/>
</dbReference>
<sequence>MKATLEQSTTVSLREQIIAKAWSDPAFKAALVSNPKAALKQYFELDLPEEMKLIVAEEKKDQLMFVIPPSPSEYAQDLIVTEEAW</sequence>
<evidence type="ECO:0000313" key="4">
    <source>
        <dbReference type="Proteomes" id="UP000479114"/>
    </source>
</evidence>
<dbReference type="GO" id="GO:0046914">
    <property type="term" value="F:transition metal ion binding"/>
    <property type="evidence" value="ECO:0007669"/>
    <property type="project" value="InterPro"/>
</dbReference>
<dbReference type="InterPro" id="IPR022513">
    <property type="entry name" value="TOMM_pelo"/>
</dbReference>
<dbReference type="Proteomes" id="UP000479114">
    <property type="component" value="Chromosome"/>
</dbReference>
<keyword evidence="4" id="KW-1185">Reference proteome</keyword>
<dbReference type="KEGG" id="prz:GZH47_02870"/>
<protein>
    <submittedName>
        <fullName evidence="3">NHLP leader peptide family natural product</fullName>
    </submittedName>
</protein>
<dbReference type="GO" id="GO:0003824">
    <property type="term" value="F:catalytic activity"/>
    <property type="evidence" value="ECO:0007669"/>
    <property type="project" value="InterPro"/>
</dbReference>
<dbReference type="SUPFAM" id="SSF56209">
    <property type="entry name" value="Nitrile hydratase alpha chain"/>
    <property type="match status" value="1"/>
</dbReference>
<name>A0A6C0NVC1_9BACL</name>
<dbReference type="EMBL" id="CP048286">
    <property type="protein sequence ID" value="QHW29876.1"/>
    <property type="molecule type" value="Genomic_DNA"/>
</dbReference>
<keyword evidence="1" id="KW-0479">Metal-binding</keyword>
<proteinExistence type="predicted"/>
<reference evidence="3 4" key="1">
    <citation type="submission" date="2020-02" db="EMBL/GenBank/DDBJ databases">
        <title>Paenibacillus sp. nov., isolated from rhizosphere soil of tomato.</title>
        <authorList>
            <person name="Weon H.-Y."/>
            <person name="Lee S.A."/>
        </authorList>
    </citation>
    <scope>NUCLEOTIDE SEQUENCE [LARGE SCALE GENOMIC DNA]</scope>
    <source>
        <strain evidence="3 4">14171R-81</strain>
    </source>
</reference>
<dbReference type="InterPro" id="IPR004232">
    <property type="entry name" value="CN_Hdrtase_a/SCN_Hdrlase_g"/>
</dbReference>
<gene>
    <name evidence="3" type="ORF">GZH47_02870</name>
</gene>
<dbReference type="RefSeq" id="WP_162638445.1">
    <property type="nucleotide sequence ID" value="NZ_CP048286.1"/>
</dbReference>
<evidence type="ECO:0000313" key="3">
    <source>
        <dbReference type="EMBL" id="QHW29876.1"/>
    </source>
</evidence>
<dbReference type="InterPro" id="IPR036648">
    <property type="entry name" value="CN_Hdrase_a/SCN_Hdrase_g_sf"/>
</dbReference>